<feature type="region of interest" description="Disordered" evidence="1">
    <location>
        <begin position="380"/>
        <end position="427"/>
    </location>
</feature>
<accession>A0A285LTY4</accession>
<dbReference type="RefSeq" id="WP_245910277.1">
    <property type="nucleotide sequence ID" value="NZ_OBEG01000004.1"/>
</dbReference>
<reference evidence="2 3" key="1">
    <citation type="submission" date="2017-09" db="EMBL/GenBank/DDBJ databases">
        <authorList>
            <person name="Ehlers B."/>
            <person name="Leendertz F.H."/>
        </authorList>
    </citation>
    <scope>NUCLEOTIDE SEQUENCE [LARGE SCALE GENOMIC DNA]</scope>
    <source>
        <strain evidence="2 3">DSM 45537</strain>
    </source>
</reference>
<dbReference type="AlphaFoldDB" id="A0A285LTY4"/>
<protein>
    <recommendedName>
        <fullName evidence="4">Regulatory protein</fullName>
    </recommendedName>
</protein>
<sequence>MLRPCSHGAEKYGIDAAEWRAHMCGLCLGLRDGHGQLARTATNTDAILLSVLTEAQLPAPSARTTAGRCPLRGMRRAEVAAADSPGVLLASTASLLLGSAKLRDHVADGDASRLAGRPMARMSTRWADSARRQAALIDFDVEPLVAAIDSQQLVESRAAALRPAPRPATGTAEPRGIGGRRDGRAGISDRSPSAVFDPSTGSGELPVSLDRSAASGEPLAALDPNAASGEPLVTLDPGVAASIEPPVTLDELTAPAALCAAELFAHTAILANRPENTDQLRTAGRHFGRIAHLSDAIADYDDDTAHGRFNPLAATGTTLAESYELVRQSDAELRRALAAARLADVPTVRWMLLDPLHALVHRLGKGIGAVRAHACNVSRADDAPAHPSGTGSRPSSPARLEVSQGSRADCTCAHEPGTDSLSSSPVRHQLGQISPADYTCAHEPGADSLSSSLGRLGLGQRSRADHTCVHESGTDGPSSSPAHLGLGQISHADHTCTCEPRTGSTSGPAPVVATRLDHQHTSFLGAPTLTEHLDDPALGTSTHCPTCAETAHHPRAHRTGHRPPTRRPNLGQALTIVLGVYCTGYACCADHTSPCTGERKDAWWKSCDCGSCCDCGECCSGCGDCCSCGGCCDC</sequence>
<evidence type="ECO:0000256" key="1">
    <source>
        <dbReference type="SAM" id="MobiDB-lite"/>
    </source>
</evidence>
<organism evidence="2 3">
    <name type="scientific">Nocardia amikacinitolerans</name>
    <dbReference type="NCBI Taxonomy" id="756689"/>
    <lineage>
        <taxon>Bacteria</taxon>
        <taxon>Bacillati</taxon>
        <taxon>Actinomycetota</taxon>
        <taxon>Actinomycetes</taxon>
        <taxon>Mycobacteriales</taxon>
        <taxon>Nocardiaceae</taxon>
        <taxon>Nocardia</taxon>
    </lineage>
</organism>
<gene>
    <name evidence="2" type="ORF">SAMN04244553_4525</name>
</gene>
<evidence type="ECO:0008006" key="4">
    <source>
        <dbReference type="Google" id="ProtNLM"/>
    </source>
</evidence>
<feature type="region of interest" description="Disordered" evidence="1">
    <location>
        <begin position="158"/>
        <end position="228"/>
    </location>
</feature>
<evidence type="ECO:0000313" key="3">
    <source>
        <dbReference type="Proteomes" id="UP000219565"/>
    </source>
</evidence>
<dbReference type="STRING" id="1379680.GCA_001612615_03845"/>
<dbReference type="Proteomes" id="UP000219565">
    <property type="component" value="Unassembled WGS sequence"/>
</dbReference>
<keyword evidence="3" id="KW-1185">Reference proteome</keyword>
<feature type="region of interest" description="Disordered" evidence="1">
    <location>
        <begin position="460"/>
        <end position="486"/>
    </location>
</feature>
<name>A0A285LTY4_9NOCA</name>
<feature type="compositionally biased region" description="Basic and acidic residues" evidence="1">
    <location>
        <begin position="462"/>
        <end position="473"/>
    </location>
</feature>
<dbReference type="EMBL" id="OBEG01000004">
    <property type="protein sequence ID" value="SNY87577.1"/>
    <property type="molecule type" value="Genomic_DNA"/>
</dbReference>
<dbReference type="Pfam" id="PF18937">
    <property type="entry name" value="DUF5685"/>
    <property type="match status" value="2"/>
</dbReference>
<proteinExistence type="predicted"/>
<feature type="compositionally biased region" description="Low complexity" evidence="1">
    <location>
        <begin position="158"/>
        <end position="175"/>
    </location>
</feature>
<evidence type="ECO:0000313" key="2">
    <source>
        <dbReference type="EMBL" id="SNY87577.1"/>
    </source>
</evidence>
<dbReference type="InterPro" id="IPR043740">
    <property type="entry name" value="DUF5685"/>
</dbReference>